<reference evidence="3 4" key="1">
    <citation type="journal article" date="2019" name="Biochem. Eng. J.">
        <title>Metabolic engineering of the marine bacteria Neptunomonas concharum for the production of acetoin and meso-2,3-butanediol from acetate.</title>
        <authorList>
            <person name="Li W."/>
            <person name="Pu N."/>
            <person name="Liu C.-X."/>
            <person name="Yuan Q.-P."/>
            <person name="Li Z.-J."/>
        </authorList>
    </citation>
    <scope>NUCLEOTIDE SEQUENCE [LARGE SCALE GENOMIC DNA]</scope>
    <source>
        <strain evidence="3 4">JCM17730</strain>
    </source>
</reference>
<name>A0A5P1R7B8_9GAMM</name>
<dbReference type="InterPro" id="IPR028098">
    <property type="entry name" value="Glyco_trans_4-like_N"/>
</dbReference>
<keyword evidence="4" id="KW-1185">Reference proteome</keyword>
<dbReference type="KEGG" id="ncu:F0U83_01340"/>
<evidence type="ECO:0000313" key="4">
    <source>
        <dbReference type="Proteomes" id="UP000324760"/>
    </source>
</evidence>
<dbReference type="RefSeq" id="WP_138986158.1">
    <property type="nucleotide sequence ID" value="NZ_CP043869.1"/>
</dbReference>
<dbReference type="Pfam" id="PF13439">
    <property type="entry name" value="Glyco_transf_4"/>
    <property type="match status" value="1"/>
</dbReference>
<evidence type="ECO:0000259" key="1">
    <source>
        <dbReference type="Pfam" id="PF00534"/>
    </source>
</evidence>
<dbReference type="OrthoDB" id="9802525at2"/>
<dbReference type="AlphaFoldDB" id="A0A5P1R7B8"/>
<evidence type="ECO:0000313" key="3">
    <source>
        <dbReference type="EMBL" id="QEQ95453.1"/>
    </source>
</evidence>
<dbReference type="Pfam" id="PF00534">
    <property type="entry name" value="Glycos_transf_1"/>
    <property type="match status" value="1"/>
</dbReference>
<dbReference type="InterPro" id="IPR050194">
    <property type="entry name" value="Glycosyltransferase_grp1"/>
</dbReference>
<dbReference type="PANTHER" id="PTHR45947:SF3">
    <property type="entry name" value="SULFOQUINOVOSYL TRANSFERASE SQD2"/>
    <property type="match status" value="1"/>
</dbReference>
<keyword evidence="3" id="KW-0808">Transferase</keyword>
<gene>
    <name evidence="3" type="ORF">F0U83_01340</name>
</gene>
<dbReference type="GO" id="GO:0016757">
    <property type="term" value="F:glycosyltransferase activity"/>
    <property type="evidence" value="ECO:0007669"/>
    <property type="project" value="InterPro"/>
</dbReference>
<organism evidence="3 4">
    <name type="scientific">Neptunomonas concharum</name>
    <dbReference type="NCBI Taxonomy" id="1031538"/>
    <lineage>
        <taxon>Bacteria</taxon>
        <taxon>Pseudomonadati</taxon>
        <taxon>Pseudomonadota</taxon>
        <taxon>Gammaproteobacteria</taxon>
        <taxon>Oceanospirillales</taxon>
        <taxon>Oceanospirillaceae</taxon>
        <taxon>Neptunomonas</taxon>
    </lineage>
</organism>
<feature type="domain" description="Glycosyl transferase family 1" evidence="1">
    <location>
        <begin position="157"/>
        <end position="312"/>
    </location>
</feature>
<feature type="domain" description="Glycosyltransferase subfamily 4-like N-terminal" evidence="2">
    <location>
        <begin position="14"/>
        <end position="145"/>
    </location>
</feature>
<dbReference type="Proteomes" id="UP000324760">
    <property type="component" value="Chromosome"/>
</dbReference>
<sequence length="337" mass="38024">MRILHTILTKGMAGTERYVADLCNQQVKQHDVAILVRCDHQLENGLSFLSWLDSRIRVFKVPRSYPQPWMLWSVYRYAPDIIHSHHKRDAKYIARLFPRIPKVGTLHMEYQTEFSAFDGLVCIAQWQQSALAKYSGKVRVINNWVPALRADSVLGSDALRAKHDISNDAFIIGAVGRFAHEKGLDLLLQAFVKAQLPNTYLVMVGDGPLRAEIKKQSTFTTVLPGVVENIAPYYDLFDIFVLPSLSEPFGLVILEAMSCGLPVIMTRSQGPLEISAKTGLCKLVDVGNVNQLSMALVAAYDEYHDKKQRLDYNLEDFDLVTQTGKIEAFYRDLIHAA</sequence>
<dbReference type="EMBL" id="CP043869">
    <property type="protein sequence ID" value="QEQ95453.1"/>
    <property type="molecule type" value="Genomic_DNA"/>
</dbReference>
<accession>A0A5P1R7B8</accession>
<dbReference type="InterPro" id="IPR001296">
    <property type="entry name" value="Glyco_trans_1"/>
</dbReference>
<dbReference type="PANTHER" id="PTHR45947">
    <property type="entry name" value="SULFOQUINOVOSYL TRANSFERASE SQD2"/>
    <property type="match status" value="1"/>
</dbReference>
<protein>
    <submittedName>
        <fullName evidence="3">Glycosyltransferase</fullName>
    </submittedName>
</protein>
<proteinExistence type="predicted"/>
<dbReference type="Gene3D" id="3.40.50.2000">
    <property type="entry name" value="Glycogen Phosphorylase B"/>
    <property type="match status" value="2"/>
</dbReference>
<evidence type="ECO:0000259" key="2">
    <source>
        <dbReference type="Pfam" id="PF13439"/>
    </source>
</evidence>
<dbReference type="SUPFAM" id="SSF53756">
    <property type="entry name" value="UDP-Glycosyltransferase/glycogen phosphorylase"/>
    <property type="match status" value="1"/>
</dbReference>
<dbReference type="CDD" id="cd03811">
    <property type="entry name" value="GT4_GT28_WabH-like"/>
    <property type="match status" value="1"/>
</dbReference>